<reference evidence="2 3" key="1">
    <citation type="journal article" date="2021" name="Sci. Rep.">
        <title>The distribution of antibiotic resistance genes in chicken gut microbiota commensals.</title>
        <authorList>
            <person name="Juricova H."/>
            <person name="Matiasovicova J."/>
            <person name="Kubasova T."/>
            <person name="Cejkova D."/>
            <person name="Rychlik I."/>
        </authorList>
    </citation>
    <scope>NUCLEOTIDE SEQUENCE [LARGE SCALE GENOMIC DNA]</scope>
    <source>
        <strain evidence="2 3">An564</strain>
    </source>
</reference>
<feature type="transmembrane region" description="Helical" evidence="1">
    <location>
        <begin position="7"/>
        <end position="25"/>
    </location>
</feature>
<name>A0ABS2GNE2_9FIRM</name>
<feature type="transmembrane region" description="Helical" evidence="1">
    <location>
        <begin position="78"/>
        <end position="97"/>
    </location>
</feature>
<gene>
    <name evidence="2" type="ORF">H9X81_07215</name>
</gene>
<evidence type="ECO:0000256" key="1">
    <source>
        <dbReference type="SAM" id="Phobius"/>
    </source>
</evidence>
<feature type="transmembrane region" description="Helical" evidence="1">
    <location>
        <begin position="222"/>
        <end position="242"/>
    </location>
</feature>
<dbReference type="EMBL" id="JACSNR010000006">
    <property type="protein sequence ID" value="MBM6923476.1"/>
    <property type="molecule type" value="Genomic_DNA"/>
</dbReference>
<feature type="transmembrane region" description="Helical" evidence="1">
    <location>
        <begin position="109"/>
        <end position="129"/>
    </location>
</feature>
<evidence type="ECO:0000313" key="3">
    <source>
        <dbReference type="Proteomes" id="UP000724149"/>
    </source>
</evidence>
<organism evidence="2 3">
    <name type="scientific">Hydrogenoanaerobacterium saccharovorans</name>
    <dbReference type="NCBI Taxonomy" id="474960"/>
    <lineage>
        <taxon>Bacteria</taxon>
        <taxon>Bacillati</taxon>
        <taxon>Bacillota</taxon>
        <taxon>Clostridia</taxon>
        <taxon>Eubacteriales</taxon>
        <taxon>Oscillospiraceae</taxon>
        <taxon>Hydrogenoanaerobacterium</taxon>
    </lineage>
</organism>
<feature type="transmembrane region" description="Helical" evidence="1">
    <location>
        <begin position="296"/>
        <end position="314"/>
    </location>
</feature>
<keyword evidence="3" id="KW-1185">Reference proteome</keyword>
<dbReference type="InterPro" id="IPR004761">
    <property type="entry name" value="Spore_GerAB"/>
</dbReference>
<feature type="transmembrane region" description="Helical" evidence="1">
    <location>
        <begin position="181"/>
        <end position="201"/>
    </location>
</feature>
<feature type="transmembrane region" description="Helical" evidence="1">
    <location>
        <begin position="334"/>
        <end position="352"/>
    </location>
</feature>
<keyword evidence="1" id="KW-0812">Transmembrane</keyword>
<protein>
    <submittedName>
        <fullName evidence="2">GerAB/ArcD/ProY family transporter</fullName>
    </submittedName>
</protein>
<feature type="transmembrane region" description="Helical" evidence="1">
    <location>
        <begin position="141"/>
        <end position="161"/>
    </location>
</feature>
<dbReference type="Pfam" id="PF03845">
    <property type="entry name" value="Spore_permease"/>
    <property type="match status" value="1"/>
</dbReference>
<dbReference type="Proteomes" id="UP000724149">
    <property type="component" value="Unassembled WGS sequence"/>
</dbReference>
<comment type="caution">
    <text evidence="2">The sequence shown here is derived from an EMBL/GenBank/DDBJ whole genome shotgun (WGS) entry which is preliminary data.</text>
</comment>
<sequence>MTKNHIGALPASALIFCCRIFYLLTYSPRGPEYGGSASMTAFLAAGLVSIGLCAVFWGLLRRCGASGLPELFHRQGRVFAAFCELAVLLVLTGSALSTVMNASGFLTSAVYPGAGAQITAAAAMLVCAYGAYSGIEAVSRMALPVAAVFVAGLAVAAAGIAREIQPAYFTFAGAEAVPQVLELFFQALYHNTEVLLFLLLTDKVRGAGTAVYARGVLGSMTFYQLSILLVTVTLGPFAYVRSYPIYSMLAAAELSVVTRLDIINLLVWILVAFVRGAAYLYCMVGCVRRLAPGLRRSHAAAGVGLGMTALAWYLCGSLDRGLELWELWSGAAPFLLSAAIILLSVLAALAAGKKVKSCENG</sequence>
<feature type="transmembrane region" description="Helical" evidence="1">
    <location>
        <begin position="262"/>
        <end position="284"/>
    </location>
</feature>
<proteinExistence type="predicted"/>
<keyword evidence="1" id="KW-1133">Transmembrane helix</keyword>
<evidence type="ECO:0000313" key="2">
    <source>
        <dbReference type="EMBL" id="MBM6923476.1"/>
    </source>
</evidence>
<dbReference type="RefSeq" id="WP_204720913.1">
    <property type="nucleotide sequence ID" value="NZ_JACSNR010000006.1"/>
</dbReference>
<keyword evidence="1" id="KW-0472">Membrane</keyword>
<accession>A0ABS2GNE2</accession>
<feature type="transmembrane region" description="Helical" evidence="1">
    <location>
        <begin position="37"/>
        <end position="57"/>
    </location>
</feature>